<gene>
    <name evidence="1" type="ORF">XFF6991_150460</name>
</gene>
<name>A0A7Z7NGI2_XANCH</name>
<organism evidence="1 2">
    <name type="scientific">Xanthomonas campestris pv. phaseoli</name>
    <dbReference type="NCBI Taxonomy" id="317013"/>
    <lineage>
        <taxon>Bacteria</taxon>
        <taxon>Pseudomonadati</taxon>
        <taxon>Pseudomonadota</taxon>
        <taxon>Gammaproteobacteria</taxon>
        <taxon>Lysobacterales</taxon>
        <taxon>Lysobacteraceae</taxon>
        <taxon>Xanthomonas</taxon>
    </lineage>
</organism>
<proteinExistence type="predicted"/>
<accession>A0A7Z7NGI2</accession>
<evidence type="ECO:0000313" key="2">
    <source>
        <dbReference type="Proteomes" id="UP000234345"/>
    </source>
</evidence>
<protein>
    <submittedName>
        <fullName evidence="1">Uncharacterized protein</fullName>
    </submittedName>
</protein>
<comment type="caution">
    <text evidence="1">The sequence shown here is derived from an EMBL/GenBank/DDBJ whole genome shotgun (WGS) entry which is preliminary data.</text>
</comment>
<dbReference type="RefSeq" id="WP_193588896.1">
    <property type="nucleotide sequence ID" value="NZ_OCZC01000043.1"/>
</dbReference>
<evidence type="ECO:0000313" key="1">
    <source>
        <dbReference type="EMBL" id="SOO22696.1"/>
    </source>
</evidence>
<dbReference type="Proteomes" id="UP000234345">
    <property type="component" value="Unassembled WGS sequence"/>
</dbReference>
<dbReference type="AlphaFoldDB" id="A0A7Z7NGI2"/>
<dbReference type="EMBL" id="OCZC01000043">
    <property type="protein sequence ID" value="SOO22696.1"/>
    <property type="molecule type" value="Genomic_DNA"/>
</dbReference>
<sequence length="132" mass="15086">MARASASGGVESTDRSVAMPGGSRAIFGRLNACMEPPYYVLYLFNTSRGEAEPGRYQSPALERFDVKAFWSWFGAFLCADARHDLWAHLPTSQATAVWDRHNQWVSPERQQWSPHRTNIILALSLIRWPRNY</sequence>
<reference evidence="1 2" key="1">
    <citation type="submission" date="2017-10" db="EMBL/GenBank/DDBJ databases">
        <authorList>
            <person name="Regsiter A."/>
            <person name="William W."/>
        </authorList>
    </citation>
    <scope>NUCLEOTIDE SEQUENCE [LARGE SCALE GENOMIC DNA]</scope>
    <source>
        <strain evidence="1 2">CFBP6991</strain>
    </source>
</reference>